<gene>
    <name evidence="1" type="ORF">K4A83_01865</name>
</gene>
<name>A0ABT3L0J3_9CYAN</name>
<protein>
    <submittedName>
        <fullName evidence="1">DUF1868 domain-containing protein</fullName>
    </submittedName>
</protein>
<evidence type="ECO:0000313" key="1">
    <source>
        <dbReference type="EMBL" id="MCW6035021.1"/>
    </source>
</evidence>
<dbReference type="Gene3D" id="3.90.1140.10">
    <property type="entry name" value="Cyclic phosphodiesterase"/>
    <property type="match status" value="1"/>
</dbReference>
<dbReference type="Proteomes" id="UP001526426">
    <property type="component" value="Unassembled WGS sequence"/>
</dbReference>
<evidence type="ECO:0000313" key="2">
    <source>
        <dbReference type="Proteomes" id="UP001526426"/>
    </source>
</evidence>
<sequence>MDETYQAYLNRVAKLTLPASYQSQLQTIQKSPKFEGGKATPFPGYTINSPACPEDQVNDGFYAQLRQDQAELVATLGDLVIPVPPDSFHLTLADLIWDGAYEDAVSQDGEYEQKLCDRIAHSFQQYQYHLTDSSPLTFQLVGVIVRPRAVAVGLIPQNETSHEKLRTLRRSLYQNAELIGLGIEQQYRFTAHITLCYFNQIPPTLDRDRLSNILVNFNDRWIGTDPQVFTLEQAELQHFEDMTRYSRKPHFPTVKL</sequence>
<proteinExistence type="predicted"/>
<dbReference type="InterPro" id="IPR009097">
    <property type="entry name" value="Cyclic_Pdiesterase"/>
</dbReference>
<accession>A0ABT3L0J3</accession>
<keyword evidence="2" id="KW-1185">Reference proteome</keyword>
<dbReference type="EMBL" id="JAIHOM010000006">
    <property type="protein sequence ID" value="MCW6035021.1"/>
    <property type="molecule type" value="Genomic_DNA"/>
</dbReference>
<reference evidence="1 2" key="1">
    <citation type="submission" date="2021-08" db="EMBL/GenBank/DDBJ databases">
        <title>Draft genome sequence of Spirulina subsalsa with high tolerance to salinity and hype-accumulation of phycocyanin.</title>
        <authorList>
            <person name="Pei H."/>
            <person name="Jiang L."/>
        </authorList>
    </citation>
    <scope>NUCLEOTIDE SEQUENCE [LARGE SCALE GENOMIC DNA]</scope>
    <source>
        <strain evidence="1 2">FACHB-351</strain>
    </source>
</reference>
<dbReference type="SUPFAM" id="SSF55144">
    <property type="entry name" value="LigT-like"/>
    <property type="match status" value="1"/>
</dbReference>
<comment type="caution">
    <text evidence="1">The sequence shown here is derived from an EMBL/GenBank/DDBJ whole genome shotgun (WGS) entry which is preliminary data.</text>
</comment>
<organism evidence="1 2">
    <name type="scientific">Spirulina subsalsa FACHB-351</name>
    <dbReference type="NCBI Taxonomy" id="234711"/>
    <lineage>
        <taxon>Bacteria</taxon>
        <taxon>Bacillati</taxon>
        <taxon>Cyanobacteriota</taxon>
        <taxon>Cyanophyceae</taxon>
        <taxon>Spirulinales</taxon>
        <taxon>Spirulinaceae</taxon>
        <taxon>Spirulina</taxon>
    </lineage>
</organism>